<dbReference type="GO" id="GO:0006012">
    <property type="term" value="P:galactose metabolic process"/>
    <property type="evidence" value="ECO:0007669"/>
    <property type="project" value="InterPro"/>
</dbReference>
<evidence type="ECO:0000256" key="1">
    <source>
        <dbReference type="ARBA" id="ARBA00001911"/>
    </source>
</evidence>
<dbReference type="GeneID" id="34614411"/>
<sequence>MESDSSPDTPATQWTLSDNELSLMAKEIHQDILVTGGLGFIGSHTTLELLKAGYNVIVIDNLSNAYEDVLARIEALASRYHEEKGTQMPALRLHAHDYRDTARLRPLLDEYVLASRWGKSPQSTIAGVIHFAALKCVEESIRHPLRYYANNVGGLIEFLSLLSEYGIKRFIFSSSATVYGAAAGDLPLTEERCAHQVDGEEKEGGEQKGCAGITNPYGRTKWMCEALLADLAVSDPEWTIVALRYFNPIGCDSSGLLGEDPRQPPCNLFPVIVKVITGQAQEVQVFGTDWDTADGTAVRDFIHVSDLARGHIAALNAATAGSSTTLKGPFRAFNLGTGRGHSVLQVLSAMEAVACRPIPRRAAARRAGDVGSCVAVATRANEELQWESQKSLRDACVDSNPNPNPKP</sequence>
<keyword evidence="3" id="KW-0413">Isomerase</keyword>
<dbReference type="VEuPathDB" id="FungiDB:ASPZODRAFT_23853"/>
<feature type="domain" description="NAD-dependent epimerase/dehydratase" evidence="4">
    <location>
        <begin position="32"/>
        <end position="322"/>
    </location>
</feature>
<dbReference type="OrthoDB" id="9402762at2759"/>
<dbReference type="FunFam" id="3.40.50.720:FF:000418">
    <property type="entry name" value="UDP-glucose 4-epimerase 5"/>
    <property type="match status" value="1"/>
</dbReference>
<dbReference type="PANTHER" id="PTHR43725">
    <property type="entry name" value="UDP-GLUCOSE 4-EPIMERASE"/>
    <property type="match status" value="1"/>
</dbReference>
<evidence type="ECO:0000313" key="6">
    <source>
        <dbReference type="Proteomes" id="UP000184188"/>
    </source>
</evidence>
<protein>
    <recommendedName>
        <fullName evidence="4">NAD-dependent epimerase/dehydratase domain-containing protein</fullName>
    </recommendedName>
</protein>
<organism evidence="5 6">
    <name type="scientific">Penicilliopsis zonata CBS 506.65</name>
    <dbReference type="NCBI Taxonomy" id="1073090"/>
    <lineage>
        <taxon>Eukaryota</taxon>
        <taxon>Fungi</taxon>
        <taxon>Dikarya</taxon>
        <taxon>Ascomycota</taxon>
        <taxon>Pezizomycotina</taxon>
        <taxon>Eurotiomycetes</taxon>
        <taxon>Eurotiomycetidae</taxon>
        <taxon>Eurotiales</taxon>
        <taxon>Aspergillaceae</taxon>
        <taxon>Penicilliopsis</taxon>
    </lineage>
</organism>
<evidence type="ECO:0000256" key="3">
    <source>
        <dbReference type="ARBA" id="ARBA00023235"/>
    </source>
</evidence>
<dbReference type="NCBIfam" id="TIGR01179">
    <property type="entry name" value="galE"/>
    <property type="match status" value="1"/>
</dbReference>
<evidence type="ECO:0000313" key="5">
    <source>
        <dbReference type="EMBL" id="OJJ48196.1"/>
    </source>
</evidence>
<reference evidence="6" key="1">
    <citation type="journal article" date="2017" name="Genome Biol.">
        <title>Comparative genomics reveals high biological diversity and specific adaptations in the industrially and medically important fungal genus Aspergillus.</title>
        <authorList>
            <person name="de Vries R.P."/>
            <person name="Riley R."/>
            <person name="Wiebenga A."/>
            <person name="Aguilar-Osorio G."/>
            <person name="Amillis S."/>
            <person name="Uchima C.A."/>
            <person name="Anderluh G."/>
            <person name="Asadollahi M."/>
            <person name="Askin M."/>
            <person name="Barry K."/>
            <person name="Battaglia E."/>
            <person name="Bayram O."/>
            <person name="Benocci T."/>
            <person name="Braus-Stromeyer S.A."/>
            <person name="Caldana C."/>
            <person name="Canovas D."/>
            <person name="Cerqueira G.C."/>
            <person name="Chen F."/>
            <person name="Chen W."/>
            <person name="Choi C."/>
            <person name="Clum A."/>
            <person name="Dos Santos R.A."/>
            <person name="Damasio A.R."/>
            <person name="Diallinas G."/>
            <person name="Emri T."/>
            <person name="Fekete E."/>
            <person name="Flipphi M."/>
            <person name="Freyberg S."/>
            <person name="Gallo A."/>
            <person name="Gournas C."/>
            <person name="Habgood R."/>
            <person name="Hainaut M."/>
            <person name="Harispe M.L."/>
            <person name="Henrissat B."/>
            <person name="Hilden K.S."/>
            <person name="Hope R."/>
            <person name="Hossain A."/>
            <person name="Karabika E."/>
            <person name="Karaffa L."/>
            <person name="Karanyi Z."/>
            <person name="Krasevec N."/>
            <person name="Kuo A."/>
            <person name="Kusch H."/>
            <person name="LaButti K."/>
            <person name="Lagendijk E.L."/>
            <person name="Lapidus A."/>
            <person name="Levasseur A."/>
            <person name="Lindquist E."/>
            <person name="Lipzen A."/>
            <person name="Logrieco A.F."/>
            <person name="MacCabe A."/>
            <person name="Maekelae M.R."/>
            <person name="Malavazi I."/>
            <person name="Melin P."/>
            <person name="Meyer V."/>
            <person name="Mielnichuk N."/>
            <person name="Miskei M."/>
            <person name="Molnar A.P."/>
            <person name="Mule G."/>
            <person name="Ngan C.Y."/>
            <person name="Orejas M."/>
            <person name="Orosz E."/>
            <person name="Ouedraogo J.P."/>
            <person name="Overkamp K.M."/>
            <person name="Park H.-S."/>
            <person name="Perrone G."/>
            <person name="Piumi F."/>
            <person name="Punt P.J."/>
            <person name="Ram A.F."/>
            <person name="Ramon A."/>
            <person name="Rauscher S."/>
            <person name="Record E."/>
            <person name="Riano-Pachon D.M."/>
            <person name="Robert V."/>
            <person name="Roehrig J."/>
            <person name="Ruller R."/>
            <person name="Salamov A."/>
            <person name="Salih N.S."/>
            <person name="Samson R.A."/>
            <person name="Sandor E."/>
            <person name="Sanguinetti M."/>
            <person name="Schuetze T."/>
            <person name="Sepcic K."/>
            <person name="Shelest E."/>
            <person name="Sherlock G."/>
            <person name="Sophianopoulou V."/>
            <person name="Squina F.M."/>
            <person name="Sun H."/>
            <person name="Susca A."/>
            <person name="Todd R.B."/>
            <person name="Tsang A."/>
            <person name="Unkles S.E."/>
            <person name="van de Wiele N."/>
            <person name="van Rossen-Uffink D."/>
            <person name="Oliveira J.V."/>
            <person name="Vesth T.C."/>
            <person name="Visser J."/>
            <person name="Yu J.-H."/>
            <person name="Zhou M."/>
            <person name="Andersen M.R."/>
            <person name="Archer D.B."/>
            <person name="Baker S.E."/>
            <person name="Benoit I."/>
            <person name="Brakhage A.A."/>
            <person name="Braus G.H."/>
            <person name="Fischer R."/>
            <person name="Frisvad J.C."/>
            <person name="Goldman G.H."/>
            <person name="Houbraken J."/>
            <person name="Oakley B."/>
            <person name="Pocsi I."/>
            <person name="Scazzocchio C."/>
            <person name="Seiboth B."/>
            <person name="vanKuyk P.A."/>
            <person name="Wortman J."/>
            <person name="Dyer P.S."/>
            <person name="Grigoriev I.V."/>
        </authorList>
    </citation>
    <scope>NUCLEOTIDE SEQUENCE [LARGE SCALE GENOMIC DNA]</scope>
    <source>
        <strain evidence="6">CBS 506.65</strain>
    </source>
</reference>
<proteinExistence type="predicted"/>
<dbReference type="RefSeq" id="XP_022582706.1">
    <property type="nucleotide sequence ID" value="XM_022727947.1"/>
</dbReference>
<dbReference type="GO" id="GO:0005829">
    <property type="term" value="C:cytosol"/>
    <property type="evidence" value="ECO:0007669"/>
    <property type="project" value="TreeGrafter"/>
</dbReference>
<dbReference type="InterPro" id="IPR005886">
    <property type="entry name" value="UDP_G4E"/>
</dbReference>
<dbReference type="Pfam" id="PF01370">
    <property type="entry name" value="Epimerase"/>
    <property type="match status" value="1"/>
</dbReference>
<dbReference type="SUPFAM" id="SSF51735">
    <property type="entry name" value="NAD(P)-binding Rossmann-fold domains"/>
    <property type="match status" value="1"/>
</dbReference>
<dbReference type="AlphaFoldDB" id="A0A1L9SM61"/>
<name>A0A1L9SM61_9EURO</name>
<dbReference type="Gene3D" id="3.90.25.10">
    <property type="entry name" value="UDP-galactose 4-epimerase, domain 1"/>
    <property type="match status" value="1"/>
</dbReference>
<dbReference type="Gene3D" id="3.40.50.720">
    <property type="entry name" value="NAD(P)-binding Rossmann-like Domain"/>
    <property type="match status" value="1"/>
</dbReference>
<dbReference type="Proteomes" id="UP000184188">
    <property type="component" value="Unassembled WGS sequence"/>
</dbReference>
<dbReference type="PANTHER" id="PTHR43725:SF3">
    <property type="entry name" value="UDP-GLUCOSE 4-EPIMERASE (EUROFUNG)"/>
    <property type="match status" value="1"/>
</dbReference>
<comment type="cofactor">
    <cofactor evidence="1">
        <name>NAD(+)</name>
        <dbReference type="ChEBI" id="CHEBI:57540"/>
    </cofactor>
</comment>
<gene>
    <name evidence="5" type="ORF">ASPZODRAFT_23853</name>
</gene>
<evidence type="ECO:0000256" key="2">
    <source>
        <dbReference type="ARBA" id="ARBA00023027"/>
    </source>
</evidence>
<dbReference type="GO" id="GO:0003978">
    <property type="term" value="F:UDP-glucose 4-epimerase activity"/>
    <property type="evidence" value="ECO:0007669"/>
    <property type="project" value="InterPro"/>
</dbReference>
<dbReference type="EMBL" id="KV878339">
    <property type="protein sequence ID" value="OJJ48196.1"/>
    <property type="molecule type" value="Genomic_DNA"/>
</dbReference>
<keyword evidence="6" id="KW-1185">Reference proteome</keyword>
<dbReference type="InterPro" id="IPR036291">
    <property type="entry name" value="NAD(P)-bd_dom_sf"/>
</dbReference>
<dbReference type="STRING" id="1073090.A0A1L9SM61"/>
<keyword evidence="2" id="KW-0520">NAD</keyword>
<evidence type="ECO:0000259" key="4">
    <source>
        <dbReference type="Pfam" id="PF01370"/>
    </source>
</evidence>
<accession>A0A1L9SM61</accession>
<dbReference type="InterPro" id="IPR001509">
    <property type="entry name" value="Epimerase_deHydtase"/>
</dbReference>